<feature type="compositionally biased region" description="Polar residues" evidence="1">
    <location>
        <begin position="1103"/>
        <end position="1113"/>
    </location>
</feature>
<name>R0K6C4_ANAPL</name>
<dbReference type="InterPro" id="IPR026092">
    <property type="entry name" value="RAI2/SOBP"/>
</dbReference>
<keyword evidence="3" id="KW-1185">Reference proteome</keyword>
<dbReference type="AlphaFoldDB" id="R0K6C4"/>
<dbReference type="GO" id="GO:0005634">
    <property type="term" value="C:nucleus"/>
    <property type="evidence" value="ECO:0007669"/>
    <property type="project" value="TreeGrafter"/>
</dbReference>
<feature type="compositionally biased region" description="Low complexity" evidence="1">
    <location>
        <begin position="979"/>
        <end position="992"/>
    </location>
</feature>
<evidence type="ECO:0000313" key="3">
    <source>
        <dbReference type="Proteomes" id="UP000296049"/>
    </source>
</evidence>
<evidence type="ECO:0000256" key="1">
    <source>
        <dbReference type="SAM" id="MobiDB-lite"/>
    </source>
</evidence>
<dbReference type="EMBL" id="KB742701">
    <property type="protein sequence ID" value="EOB05302.1"/>
    <property type="molecule type" value="Genomic_DNA"/>
</dbReference>
<dbReference type="Proteomes" id="UP000296049">
    <property type="component" value="Unassembled WGS sequence"/>
</dbReference>
<protein>
    <submittedName>
        <fullName evidence="2">Retinoic acid-induced protein 2</fullName>
    </submittedName>
</protein>
<evidence type="ECO:0000313" key="2">
    <source>
        <dbReference type="EMBL" id="EOB05302.1"/>
    </source>
</evidence>
<proteinExistence type="predicted"/>
<dbReference type="PANTHER" id="PTHR23186:SF3">
    <property type="entry name" value="RETINOIC ACID-INDUCED PROTEIN 2"/>
    <property type="match status" value="1"/>
</dbReference>
<feature type="region of interest" description="Disordered" evidence="1">
    <location>
        <begin position="215"/>
        <end position="235"/>
    </location>
</feature>
<gene>
    <name evidence="2" type="ORF">Anapl_05441</name>
</gene>
<dbReference type="PANTHER" id="PTHR23186">
    <property type="entry name" value="RETINOIC ACID-INDUCED PROTEIN 2"/>
    <property type="match status" value="1"/>
</dbReference>
<feature type="compositionally biased region" description="Basic and acidic residues" evidence="1">
    <location>
        <begin position="1114"/>
        <end position="1128"/>
    </location>
</feature>
<dbReference type="GO" id="GO:0048513">
    <property type="term" value="P:animal organ development"/>
    <property type="evidence" value="ECO:0007669"/>
    <property type="project" value="TreeGrafter"/>
</dbReference>
<feature type="compositionally biased region" description="Low complexity" evidence="1">
    <location>
        <begin position="219"/>
        <end position="233"/>
    </location>
</feature>
<feature type="region of interest" description="Disordered" evidence="1">
    <location>
        <begin position="503"/>
        <end position="522"/>
    </location>
</feature>
<organism evidence="2 3">
    <name type="scientific">Anas platyrhynchos</name>
    <name type="common">Mallard</name>
    <name type="synonym">Anas boschas</name>
    <dbReference type="NCBI Taxonomy" id="8839"/>
    <lineage>
        <taxon>Eukaryota</taxon>
        <taxon>Metazoa</taxon>
        <taxon>Chordata</taxon>
        <taxon>Craniata</taxon>
        <taxon>Vertebrata</taxon>
        <taxon>Euteleostomi</taxon>
        <taxon>Archelosauria</taxon>
        <taxon>Archosauria</taxon>
        <taxon>Dinosauria</taxon>
        <taxon>Saurischia</taxon>
        <taxon>Theropoda</taxon>
        <taxon>Coelurosauria</taxon>
        <taxon>Aves</taxon>
        <taxon>Neognathae</taxon>
        <taxon>Galloanserae</taxon>
        <taxon>Anseriformes</taxon>
        <taxon>Anatidae</taxon>
        <taxon>Anatinae</taxon>
        <taxon>Anas</taxon>
    </lineage>
</organism>
<feature type="region of interest" description="Disordered" evidence="1">
    <location>
        <begin position="588"/>
        <end position="613"/>
    </location>
</feature>
<accession>R0K6C4</accession>
<sequence>MCRLRALLSVVIAERYSQAADARHSISGSQRQCLCGKSHLSAARWHVGGWPWHNAANIWGSALVCPYVLPLRDVLGAGSALQAPQVNNVSCNLFPPGFFQIIQTTAALNGGRPKHCNSSPAFKVTAMHHCLACGQRCFSSIFGSCCRRTVDISRFLGRAPDPVGRVSWLLAEVAALLESFPYASPKLSHRSPTKLKVELHSPWDPILGLNAFFPQDQTSEPAADPSGAASAAPRVHDTDALQDSGSASLLQALGHLQVGTEGLQQRLEDAGRMLSACRCPPSVNLREGFESRHQNRFPSPPPSVMTQTSKQVSFCHDHCMAKKCRLSSGRSRGQPCSLNGKRTTSSHDLDFSHSDGCALRRCDGKAWAAPIWFPLARHICKIGLRWLVPGVREIIFTFGPRWEGGKRKAGGAQLQGAASGVCASLEPCCCSSTGENLLKIVTNWLLLIHPCGLEKVQRGGPGTWRCWGGRGARGAGGISLASELLDPWRVALVGIAGQEAPEDDETLWRNGPRPRSKSQHVGTARVSTMQAQVWCTSSLLVPARAAFLHAVLLQKPTRGRSAFVGTVRAQFFTFNLQFLRLLPSRPSLRKSCSPSLDRNGERGSRKGLRGRRGVSGLGGTFNASDRCALSEWVGLAAGSRSTPRGGEINHIWKGFLLRKLLREGIADYGLLATAVQLADLLPSARSCRPARGVSHIEPLSGGDRATFGVCLSAGRRTKGWLSQQTPCRGLLLSEGVTTSLPGASAPSQDGDTSSVGSCSQLHERVINVSSRASGAIRTAKVIVSVKDAVPTIFCGKIKGLSGVSTKNFSFKRDMPQDSVLQCYDVKSQPEPRDNAEALRKPVKNRSVKLKKMNSPEIHILPIKKQRLAAFFPRKNVPDGMSHFTAAAAQRQRVSKSLGTAVPALPAPLPWPLLGTGSEHRDLLKKEVWGFSRAVQGQCPSAMLAAGARRYHLLPPSLACGARAPHPLSTGERHLMTPRSSTSSSSSLPADDATSLPVLDAQRPTAALRTQTNPLIPAQKTHFPQLLKSRYPTPARKIRSVVEPSEAFLHIWGEKLLTAKIFSAASRPRPPGSPGTAALRSQHGNYRGASKQKPEMMGSVLSRPGTSRTGASKGQDTERGAPSRWEKTPKSAKKAQKVPSVGTGKLLKVGLSKGFEYGIVPFSLKPTALLVGNQFACWRVLQHVHSHTERVGSAVASTATCTRPTMQYSSISMLHGSSATRAMRAASPPGAAAV</sequence>
<feature type="region of interest" description="Disordered" evidence="1">
    <location>
        <begin position="1064"/>
        <end position="1136"/>
    </location>
</feature>
<feature type="region of interest" description="Disordered" evidence="1">
    <location>
        <begin position="963"/>
        <end position="992"/>
    </location>
</feature>
<reference evidence="3" key="1">
    <citation type="journal article" date="2013" name="Nat. Genet.">
        <title>The duck genome and transcriptome provide insight into an avian influenza virus reservoir species.</title>
        <authorList>
            <person name="Huang Y."/>
            <person name="Li Y."/>
            <person name="Burt D.W."/>
            <person name="Chen H."/>
            <person name="Zhang Y."/>
            <person name="Qian W."/>
            <person name="Kim H."/>
            <person name="Gan S."/>
            <person name="Zhao Y."/>
            <person name="Li J."/>
            <person name="Yi K."/>
            <person name="Feng H."/>
            <person name="Zhu P."/>
            <person name="Li B."/>
            <person name="Liu Q."/>
            <person name="Fairley S."/>
            <person name="Magor K.E."/>
            <person name="Du Z."/>
            <person name="Hu X."/>
            <person name="Goodman L."/>
            <person name="Tafer H."/>
            <person name="Vignal A."/>
            <person name="Lee T."/>
            <person name="Kim K.W."/>
            <person name="Sheng Z."/>
            <person name="An Y."/>
            <person name="Searle S."/>
            <person name="Herrero J."/>
            <person name="Groenen M.A."/>
            <person name="Crooijmans R.P."/>
            <person name="Faraut T."/>
            <person name="Cai Q."/>
            <person name="Webster R.G."/>
            <person name="Aldridge J.R."/>
            <person name="Warren W.C."/>
            <person name="Bartschat S."/>
            <person name="Kehr S."/>
            <person name="Marz M."/>
            <person name="Stadler P.F."/>
            <person name="Smith J."/>
            <person name="Kraus R.H."/>
            <person name="Zhao Y."/>
            <person name="Ren L."/>
            <person name="Fei J."/>
            <person name="Morisson M."/>
            <person name="Kaiser P."/>
            <person name="Griffin D.K."/>
            <person name="Rao M."/>
            <person name="Pitel F."/>
            <person name="Wang J."/>
            <person name="Li N."/>
        </authorList>
    </citation>
    <scope>NUCLEOTIDE SEQUENCE [LARGE SCALE GENOMIC DNA]</scope>
</reference>